<dbReference type="InterPro" id="IPR002893">
    <property type="entry name" value="Znf_MYND"/>
</dbReference>
<evidence type="ECO:0000313" key="8">
    <source>
        <dbReference type="Proteomes" id="UP001362999"/>
    </source>
</evidence>
<sequence>MHQALEAKNLDKLGEPHRTHAKTAYESDRTLQDVQRVVKDFQNESSPSTRLLYLPVLYQCLVSVDPPSSQDLRTRSHAQTRVACAALSLRAIFTFSPSDTSAKSLWNELYAAVWPWIEFLDDNIYDLPKTIDSPQRLAYAEFIIFMGRVCEAEDSVMETSGFCSIVGESWRFLEQSRRTKAFDSCLYYLAFFLGRLDFTRDEDLLEIAEGAGGDLDNLARLVVEYLGYLAKPMRNPSLCGFFLRSIVSFIPVLRTHADAEFYSINDVDPASHTALQKGFIESLLKRGFLPAFVKALNSLLRSTEQDTEWTCRVVLHFLGYLLDTSKPYRWLPDAIRAGLLLALARIYAGCTSAVADSIHFLMGKLLPENLIYYHVVIAVGEALGTLRRFVDTKEFEELEMFDMWDAFIGLAERRLVLARRLNEVDSIKLKACDNLACGKIRSRSKYQRCSGCNAFYYCDRTCQRADWQEGGHQNMCTPSSTISLTESSLCELGFRERQFLRALMHEEYQASLLSICDLQVVRLSGSDDSEEFFTLFDFTHTPVQISLESTGEDSPFSNTLRETSGEEWTNLLARMRESQGRMQLHVIKVGDGSDMGLWVVPLRSSSSTLVNALVDYAKGIPQRYDEEEIVDDLRMVLNGVEEDLVEIH</sequence>
<accession>A0AAW0BK68</accession>
<keyword evidence="8" id="KW-1185">Reference proteome</keyword>
<evidence type="ECO:0000256" key="4">
    <source>
        <dbReference type="PROSITE-ProRule" id="PRU00134"/>
    </source>
</evidence>
<dbReference type="EMBL" id="JAWWNJ010000032">
    <property type="protein sequence ID" value="KAK7026331.1"/>
    <property type="molecule type" value="Genomic_DNA"/>
</dbReference>
<evidence type="ECO:0000256" key="3">
    <source>
        <dbReference type="ARBA" id="ARBA00022833"/>
    </source>
</evidence>
<dbReference type="Gene3D" id="6.10.140.2220">
    <property type="match status" value="1"/>
</dbReference>
<comment type="caution">
    <text evidence="7">The sequence shown here is derived from an EMBL/GenBank/DDBJ whole genome shotgun (WGS) entry which is preliminary data.</text>
</comment>
<reference evidence="7 8" key="1">
    <citation type="journal article" date="2024" name="J Genomics">
        <title>Draft genome sequencing and assembly of Favolaschia claudopus CIRM-BRFM 2984 isolated from oak limbs.</title>
        <authorList>
            <person name="Navarro D."/>
            <person name="Drula E."/>
            <person name="Chaduli D."/>
            <person name="Cazenave R."/>
            <person name="Ahrendt S."/>
            <person name="Wang J."/>
            <person name="Lipzen A."/>
            <person name="Daum C."/>
            <person name="Barry K."/>
            <person name="Grigoriev I.V."/>
            <person name="Favel A."/>
            <person name="Rosso M.N."/>
            <person name="Martin F."/>
        </authorList>
    </citation>
    <scope>NUCLEOTIDE SEQUENCE [LARGE SCALE GENOMIC DNA]</scope>
    <source>
        <strain evidence="7 8">CIRM-BRFM 2984</strain>
    </source>
</reference>
<keyword evidence="3" id="KW-0862">Zinc</keyword>
<feature type="region of interest" description="Disordered" evidence="5">
    <location>
        <begin position="1"/>
        <end position="23"/>
    </location>
</feature>
<gene>
    <name evidence="7" type="ORF">R3P38DRAFT_2949275</name>
</gene>
<dbReference type="AlphaFoldDB" id="A0AAW0BK68"/>
<evidence type="ECO:0000256" key="5">
    <source>
        <dbReference type="SAM" id="MobiDB-lite"/>
    </source>
</evidence>
<evidence type="ECO:0000313" key="7">
    <source>
        <dbReference type="EMBL" id="KAK7026331.1"/>
    </source>
</evidence>
<evidence type="ECO:0000256" key="1">
    <source>
        <dbReference type="ARBA" id="ARBA00022723"/>
    </source>
</evidence>
<dbReference type="Pfam" id="PF01753">
    <property type="entry name" value="zf-MYND"/>
    <property type="match status" value="1"/>
</dbReference>
<evidence type="ECO:0000259" key="6">
    <source>
        <dbReference type="PROSITE" id="PS50865"/>
    </source>
</evidence>
<proteinExistence type="predicted"/>
<dbReference type="GO" id="GO:0008270">
    <property type="term" value="F:zinc ion binding"/>
    <property type="evidence" value="ECO:0007669"/>
    <property type="project" value="UniProtKB-KW"/>
</dbReference>
<feature type="compositionally biased region" description="Basic and acidic residues" evidence="5">
    <location>
        <begin position="8"/>
        <end position="23"/>
    </location>
</feature>
<protein>
    <recommendedName>
        <fullName evidence="6">MYND-type domain-containing protein</fullName>
    </recommendedName>
</protein>
<keyword evidence="2 4" id="KW-0863">Zinc-finger</keyword>
<dbReference type="SUPFAM" id="SSF144232">
    <property type="entry name" value="HIT/MYND zinc finger-like"/>
    <property type="match status" value="1"/>
</dbReference>
<organism evidence="7 8">
    <name type="scientific">Favolaschia claudopus</name>
    <dbReference type="NCBI Taxonomy" id="2862362"/>
    <lineage>
        <taxon>Eukaryota</taxon>
        <taxon>Fungi</taxon>
        <taxon>Dikarya</taxon>
        <taxon>Basidiomycota</taxon>
        <taxon>Agaricomycotina</taxon>
        <taxon>Agaricomycetes</taxon>
        <taxon>Agaricomycetidae</taxon>
        <taxon>Agaricales</taxon>
        <taxon>Marasmiineae</taxon>
        <taxon>Mycenaceae</taxon>
        <taxon>Favolaschia</taxon>
    </lineage>
</organism>
<dbReference type="PROSITE" id="PS50865">
    <property type="entry name" value="ZF_MYND_2"/>
    <property type="match status" value="1"/>
</dbReference>
<evidence type="ECO:0000256" key="2">
    <source>
        <dbReference type="ARBA" id="ARBA00022771"/>
    </source>
</evidence>
<dbReference type="Proteomes" id="UP001362999">
    <property type="component" value="Unassembled WGS sequence"/>
</dbReference>
<feature type="domain" description="MYND-type" evidence="6">
    <location>
        <begin position="434"/>
        <end position="476"/>
    </location>
</feature>
<name>A0AAW0BK68_9AGAR</name>
<keyword evidence="1" id="KW-0479">Metal-binding</keyword>